<dbReference type="GO" id="GO:0016887">
    <property type="term" value="F:ATP hydrolysis activity"/>
    <property type="evidence" value="ECO:0007669"/>
    <property type="project" value="InterPro"/>
</dbReference>
<proteinExistence type="predicted"/>
<organism evidence="2 3">
    <name type="scientific">Cohnella ginsengisoli</name>
    <dbReference type="NCBI Taxonomy" id="425004"/>
    <lineage>
        <taxon>Bacteria</taxon>
        <taxon>Bacillati</taxon>
        <taxon>Bacillota</taxon>
        <taxon>Bacilli</taxon>
        <taxon>Bacillales</taxon>
        <taxon>Paenibacillaceae</taxon>
        <taxon>Cohnella</taxon>
    </lineage>
</organism>
<gene>
    <name evidence="2" type="ORF">OMP38_27160</name>
</gene>
<accession>A0A9X4KL71</accession>
<evidence type="ECO:0000313" key="2">
    <source>
        <dbReference type="EMBL" id="MDG0794098.1"/>
    </source>
</evidence>
<evidence type="ECO:0000313" key="3">
    <source>
        <dbReference type="Proteomes" id="UP001153387"/>
    </source>
</evidence>
<dbReference type="AlphaFoldDB" id="A0A9X4KL71"/>
<name>A0A9X4KL71_9BACL</name>
<dbReference type="EMBL" id="JAPDHZ010000006">
    <property type="protein sequence ID" value="MDG0794098.1"/>
    <property type="molecule type" value="Genomic_DNA"/>
</dbReference>
<evidence type="ECO:0000259" key="1">
    <source>
        <dbReference type="Pfam" id="PF13401"/>
    </source>
</evidence>
<keyword evidence="3" id="KW-1185">Reference proteome</keyword>
<dbReference type="SUPFAM" id="SSF52540">
    <property type="entry name" value="P-loop containing nucleoside triphosphate hydrolases"/>
    <property type="match status" value="1"/>
</dbReference>
<feature type="domain" description="ORC1/DEAH AAA+ ATPase" evidence="1">
    <location>
        <begin position="32"/>
        <end position="158"/>
    </location>
</feature>
<comment type="caution">
    <text evidence="2">The sequence shown here is derived from an EMBL/GenBank/DDBJ whole genome shotgun (WGS) entry which is preliminary data.</text>
</comment>
<dbReference type="InterPro" id="IPR049945">
    <property type="entry name" value="AAA_22"/>
</dbReference>
<protein>
    <recommendedName>
        <fullName evidence="1">ORC1/DEAH AAA+ ATPase domain-containing protein</fullName>
    </recommendedName>
</protein>
<dbReference type="RefSeq" id="WP_277567868.1">
    <property type="nucleotide sequence ID" value="NZ_JAPDHZ010000006.1"/>
</dbReference>
<dbReference type="Proteomes" id="UP001153387">
    <property type="component" value="Unassembled WGS sequence"/>
</dbReference>
<sequence length="164" mass="17754">MIVRTKLAIPRLRSAPVPRPRLMQKLNEGLRAKLTLVSGQSGYGKTTALNQWANEMNLPVAWISLDRQDNDWVAFWSGVTAAVDTVAPGFGESVLPLVKEGPSSAAASPSLYAPAWSSEPAIKALLNALHDHAGELAIVLDDYQFIELPRDSSLLDLLRRALAG</sequence>
<reference evidence="2 3" key="1">
    <citation type="submission" date="2022-10" db="EMBL/GenBank/DDBJ databases">
        <title>Comparative genomic analysis of Cohnella hashimotonis sp. nov., isolated from the International Space Station.</title>
        <authorList>
            <person name="Simpson A."/>
            <person name="Venkateswaran K."/>
        </authorList>
    </citation>
    <scope>NUCLEOTIDE SEQUENCE [LARGE SCALE GENOMIC DNA]</scope>
    <source>
        <strain evidence="2 3">DSM 18997</strain>
    </source>
</reference>
<dbReference type="InterPro" id="IPR027417">
    <property type="entry name" value="P-loop_NTPase"/>
</dbReference>
<dbReference type="Pfam" id="PF13401">
    <property type="entry name" value="AAA_22"/>
    <property type="match status" value="1"/>
</dbReference>
<dbReference type="Gene3D" id="3.40.50.300">
    <property type="entry name" value="P-loop containing nucleotide triphosphate hydrolases"/>
    <property type="match status" value="1"/>
</dbReference>